<keyword evidence="3 8" id="KW-0285">Flavoprotein</keyword>
<keyword evidence="4 8" id="KW-0274">FAD</keyword>
<evidence type="ECO:0000256" key="8">
    <source>
        <dbReference type="RuleBase" id="RU371123"/>
    </source>
</evidence>
<evidence type="ECO:0000259" key="10">
    <source>
        <dbReference type="PROSITE" id="PS51324"/>
    </source>
</evidence>
<dbReference type="AlphaFoldDB" id="A0A058ZA88"/>
<evidence type="ECO:0000313" key="11">
    <source>
        <dbReference type="EMBL" id="KCV71219.1"/>
    </source>
</evidence>
<evidence type="ECO:0000256" key="4">
    <source>
        <dbReference type="ARBA" id="ARBA00022827"/>
    </source>
</evidence>
<name>A0A058ZA88_FONAL</name>
<sequence length="181" mass="18739">MILDADGKPCRACNSMTDFMKTAGAGGSGSGSGAAAGARPATPPPSPPATSASAASPGATPAGEAAPVPLECPPDLLEIGRGTWTFLHTAAAYYPKDPSPQHRADMTNLVSILGRLFPCGDCASHLTEYAAAHPPDTSSRTSISQWFCEMHNDVNVRLGKPVFDCARVLERWRDGPADGSC</sequence>
<dbReference type="eggNOG" id="KOG3355">
    <property type="taxonomic scope" value="Eukaryota"/>
</dbReference>
<feature type="compositionally biased region" description="Low complexity" evidence="9">
    <location>
        <begin position="49"/>
        <end position="67"/>
    </location>
</feature>
<accession>A0A058ZA88</accession>
<dbReference type="GO" id="GO:0016971">
    <property type="term" value="F:flavin-dependent sulfhydryl oxidase activity"/>
    <property type="evidence" value="ECO:0007669"/>
    <property type="project" value="InterPro"/>
</dbReference>
<dbReference type="InterPro" id="IPR036774">
    <property type="entry name" value="ERV/ALR_sulphydryl_oxid_sf"/>
</dbReference>
<dbReference type="FunFam" id="1.20.120.310:FF:000003">
    <property type="entry name" value="Sulfhydryl oxidase"/>
    <property type="match status" value="1"/>
</dbReference>
<dbReference type="Pfam" id="PF04777">
    <property type="entry name" value="Evr1_Alr"/>
    <property type="match status" value="1"/>
</dbReference>
<evidence type="ECO:0000256" key="2">
    <source>
        <dbReference type="ARBA" id="ARBA00004569"/>
    </source>
</evidence>
<dbReference type="SUPFAM" id="SSF69000">
    <property type="entry name" value="FAD-dependent thiol oxidase"/>
    <property type="match status" value="1"/>
</dbReference>
<reference evidence="11" key="1">
    <citation type="submission" date="2013-04" db="EMBL/GenBank/DDBJ databases">
        <title>The Genome Sequence of Fonticula alba ATCC 38817.</title>
        <authorList>
            <consortium name="The Broad Institute Genomics Platform"/>
            <person name="Russ C."/>
            <person name="Cuomo C."/>
            <person name="Burger G."/>
            <person name="Gray M.W."/>
            <person name="Holland P.W.H."/>
            <person name="King N."/>
            <person name="Lang F.B.F."/>
            <person name="Roger A.J."/>
            <person name="Ruiz-Trillo I."/>
            <person name="Brown M."/>
            <person name="Walker B."/>
            <person name="Young S."/>
            <person name="Zeng Q."/>
            <person name="Gargeya S."/>
            <person name="Fitzgerald M."/>
            <person name="Haas B."/>
            <person name="Abouelleil A."/>
            <person name="Allen A.W."/>
            <person name="Alvarado L."/>
            <person name="Arachchi H.M."/>
            <person name="Berlin A.M."/>
            <person name="Chapman S.B."/>
            <person name="Gainer-Dewar J."/>
            <person name="Goldberg J."/>
            <person name="Griggs A."/>
            <person name="Gujja S."/>
            <person name="Hansen M."/>
            <person name="Howarth C."/>
            <person name="Imamovic A."/>
            <person name="Ireland A."/>
            <person name="Larimer J."/>
            <person name="McCowan C."/>
            <person name="Murphy C."/>
            <person name="Pearson M."/>
            <person name="Poon T.W."/>
            <person name="Priest M."/>
            <person name="Roberts A."/>
            <person name="Saif S."/>
            <person name="Shea T."/>
            <person name="Sisk P."/>
            <person name="Sykes S."/>
            <person name="Wortman J."/>
            <person name="Nusbaum C."/>
            <person name="Birren B."/>
        </authorList>
    </citation>
    <scope>NUCLEOTIDE SEQUENCE [LARGE SCALE GENOMIC DNA]</scope>
    <source>
        <strain evidence="11">ATCC 38817</strain>
    </source>
</reference>
<protein>
    <recommendedName>
        <fullName evidence="8">Sulfhydryl oxidase</fullName>
        <ecNumber evidence="8">1.8.3.2</ecNumber>
    </recommendedName>
</protein>
<keyword evidence="7" id="KW-1015">Disulfide bond</keyword>
<dbReference type="STRING" id="691883.A0A058ZA88"/>
<evidence type="ECO:0000256" key="7">
    <source>
        <dbReference type="ARBA" id="ARBA00023157"/>
    </source>
</evidence>
<proteinExistence type="predicted"/>
<dbReference type="Gene3D" id="1.20.120.310">
    <property type="entry name" value="ERV/ALR sulfhydryl oxidase domain"/>
    <property type="match status" value="1"/>
</dbReference>
<dbReference type="Proteomes" id="UP000030693">
    <property type="component" value="Unassembled WGS sequence"/>
</dbReference>
<dbReference type="EC" id="1.8.3.2" evidence="8"/>
<dbReference type="Gene3D" id="4.10.320.60">
    <property type="match status" value="1"/>
</dbReference>
<feature type="domain" description="ERV/ALR sulfhydryl oxidase" evidence="10">
    <location>
        <begin position="72"/>
        <end position="172"/>
    </location>
</feature>
<dbReference type="EMBL" id="KB932203">
    <property type="protein sequence ID" value="KCV71219.1"/>
    <property type="molecule type" value="Genomic_DNA"/>
</dbReference>
<comment type="catalytic activity">
    <reaction evidence="8">
        <text>2 R'C(R)SH + O2 = R'C(R)S-S(R)CR' + H2O2</text>
        <dbReference type="Rhea" id="RHEA:17357"/>
        <dbReference type="ChEBI" id="CHEBI:15379"/>
        <dbReference type="ChEBI" id="CHEBI:16240"/>
        <dbReference type="ChEBI" id="CHEBI:16520"/>
        <dbReference type="ChEBI" id="CHEBI:17412"/>
        <dbReference type="EC" id="1.8.3.2"/>
    </reaction>
</comment>
<comment type="subcellular location">
    <subcellularLocation>
        <location evidence="2">Mitochondrion intermembrane space</location>
    </subcellularLocation>
</comment>
<keyword evidence="5 8" id="KW-0560">Oxidoreductase</keyword>
<comment type="cofactor">
    <cofactor evidence="1 8">
        <name>FAD</name>
        <dbReference type="ChEBI" id="CHEBI:57692"/>
    </cofactor>
</comment>
<evidence type="ECO:0000256" key="5">
    <source>
        <dbReference type="ARBA" id="ARBA00023002"/>
    </source>
</evidence>
<feature type="compositionally biased region" description="Gly residues" evidence="9">
    <location>
        <begin position="24"/>
        <end position="34"/>
    </location>
</feature>
<keyword evidence="12" id="KW-1185">Reference proteome</keyword>
<dbReference type="PROSITE" id="PS51324">
    <property type="entry name" value="ERV_ALR"/>
    <property type="match status" value="1"/>
</dbReference>
<evidence type="ECO:0000313" key="12">
    <source>
        <dbReference type="Proteomes" id="UP000030693"/>
    </source>
</evidence>
<dbReference type="InterPro" id="IPR039799">
    <property type="entry name" value="ALR/ERV"/>
</dbReference>
<evidence type="ECO:0000256" key="3">
    <source>
        <dbReference type="ARBA" id="ARBA00022630"/>
    </source>
</evidence>
<dbReference type="PANTHER" id="PTHR12645">
    <property type="entry name" value="ALR/ERV"/>
    <property type="match status" value="1"/>
</dbReference>
<dbReference type="PANTHER" id="PTHR12645:SF0">
    <property type="entry name" value="FAD-LINKED SULFHYDRYL OXIDASE ALR"/>
    <property type="match status" value="1"/>
</dbReference>
<evidence type="ECO:0000256" key="9">
    <source>
        <dbReference type="SAM" id="MobiDB-lite"/>
    </source>
</evidence>
<gene>
    <name evidence="11" type="ORF">H696_02170</name>
</gene>
<keyword evidence="6" id="KW-0496">Mitochondrion</keyword>
<evidence type="ECO:0000256" key="6">
    <source>
        <dbReference type="ARBA" id="ARBA00023128"/>
    </source>
</evidence>
<dbReference type="OMA" id="SANMESK"/>
<dbReference type="InterPro" id="IPR017905">
    <property type="entry name" value="ERV/ALR_sulphydryl_oxidase"/>
</dbReference>
<dbReference type="RefSeq" id="XP_009494342.1">
    <property type="nucleotide sequence ID" value="XM_009496067.1"/>
</dbReference>
<feature type="region of interest" description="Disordered" evidence="9">
    <location>
        <begin position="24"/>
        <end position="71"/>
    </location>
</feature>
<dbReference type="GO" id="GO:0050660">
    <property type="term" value="F:flavin adenine dinucleotide binding"/>
    <property type="evidence" value="ECO:0007669"/>
    <property type="project" value="TreeGrafter"/>
</dbReference>
<organism evidence="11">
    <name type="scientific">Fonticula alba</name>
    <name type="common">Slime mold</name>
    <dbReference type="NCBI Taxonomy" id="691883"/>
    <lineage>
        <taxon>Eukaryota</taxon>
        <taxon>Rotosphaerida</taxon>
        <taxon>Fonticulaceae</taxon>
        <taxon>Fonticula</taxon>
    </lineage>
</organism>
<dbReference type="OrthoDB" id="17199at2759"/>
<evidence type="ECO:0000256" key="1">
    <source>
        <dbReference type="ARBA" id="ARBA00001974"/>
    </source>
</evidence>
<dbReference type="GO" id="GO:0005758">
    <property type="term" value="C:mitochondrial intermembrane space"/>
    <property type="evidence" value="ECO:0007669"/>
    <property type="project" value="UniProtKB-SubCell"/>
</dbReference>
<dbReference type="GeneID" id="20526895"/>